<dbReference type="OrthoDB" id="7668193at2759"/>
<proteinExistence type="predicted"/>
<dbReference type="AlphaFoldDB" id="A0A0P1BGT6"/>
<dbReference type="EMBL" id="CCYA01000252">
    <property type="protein sequence ID" value="CEH15155.1"/>
    <property type="molecule type" value="Genomic_DNA"/>
</dbReference>
<keyword evidence="2" id="KW-1185">Reference proteome</keyword>
<evidence type="ECO:0000313" key="2">
    <source>
        <dbReference type="Proteomes" id="UP000054845"/>
    </source>
</evidence>
<evidence type="ECO:0000313" key="1">
    <source>
        <dbReference type="EMBL" id="CEH15155.1"/>
    </source>
</evidence>
<sequence length="69" mass="7707">MSLQLFSLDHTSPKFSLLAGYEDGRVALWHMHHLSSSTTSPTTSSPSDQLLWRLAWQEKAHVEAGRSPS</sequence>
<protein>
    <submittedName>
        <fullName evidence="1">Uncharacterized protein</fullName>
    </submittedName>
</protein>
<name>A0A0P1BGT6_9BASI</name>
<accession>A0A0P1BGT6</accession>
<dbReference type="Proteomes" id="UP000054845">
    <property type="component" value="Unassembled WGS sequence"/>
</dbReference>
<reference evidence="1 2" key="1">
    <citation type="submission" date="2014-09" db="EMBL/GenBank/DDBJ databases">
        <authorList>
            <person name="Magalhaes I.L.F."/>
            <person name="Oliveira U."/>
            <person name="Santos F.R."/>
            <person name="Vidigal T.H.D.A."/>
            <person name="Brescovit A.D."/>
            <person name="Santos A.J."/>
        </authorList>
    </citation>
    <scope>NUCLEOTIDE SEQUENCE [LARGE SCALE GENOMIC DNA]</scope>
</reference>
<organism evidence="1 2">
    <name type="scientific">Ceraceosorus bombacis</name>
    <dbReference type="NCBI Taxonomy" id="401625"/>
    <lineage>
        <taxon>Eukaryota</taxon>
        <taxon>Fungi</taxon>
        <taxon>Dikarya</taxon>
        <taxon>Basidiomycota</taxon>
        <taxon>Ustilaginomycotina</taxon>
        <taxon>Exobasidiomycetes</taxon>
        <taxon>Ceraceosorales</taxon>
        <taxon>Ceraceosoraceae</taxon>
        <taxon>Ceraceosorus</taxon>
    </lineage>
</organism>